<dbReference type="InterPro" id="IPR009628">
    <property type="entry name" value="Phage_tape_measure_N"/>
</dbReference>
<evidence type="ECO:0000256" key="1">
    <source>
        <dbReference type="SAM" id="Coils"/>
    </source>
</evidence>
<name>A0A1I3ZMA4_9GAMM</name>
<evidence type="ECO:0000259" key="3">
    <source>
        <dbReference type="Pfam" id="PF06791"/>
    </source>
</evidence>
<proteinExistence type="predicted"/>
<sequence>MAEKIELNISANVSEAMKEVAGFRQQYAELVRQVEKPLRQVNSFRELESSLEQTGRKMREARDRVRELGNSLASVDRPTKEMAASYKLAVSELKALERQELTQISQLSRMRAALQGAGVDMRNLAAEQRRLAGEFSTRLDTGRADAALNSARSSLGVGAIEQTQRQLVDLRQQYRLVTSDSTLSAKQRAEAEANYRHSVEQTLTRLRELRQASSARAGSAGQSTSSSPSTQQTSQAAARSALGVGEIEQTQRKLVELRQQYRLVTSDGTLSAKQRAEAEANYRSSVASTLTQLRAMRGGLNDNSQSMQRAGQSAGQYRQAMQQLPMQLTDVVTSLASGMPIWLVAIQQGGQIRDSFGGIGNAARAIVSSISPMAAAIGGAAVAGGTLLAAFAQGQREASAYAQALIMSGNAAGTSADQLAAMAQRMDAANGTQRQAAAALAEIAGTGKFAADQIEAIGTTAVAMEEATGKAVSDTVAEFVSLADEPSKAAETLNKKYNFLTGAVYAQIAALEKQGDTEGAARLAVEAYGEAMTSRAAQVVENLGYLQTAWRAVGKVSSEAWDAMLDLGRADTLEEKLAKVERDLQQRARSIYTDSLFDSGPSQEELERQRTELTLSIQRRDADAKAQADRAQAEKESIDAQQKLNAALDDTRSAGEKLQERYRKIDEQVKAAAETGVVYTQEQIRQLREAAAKEFASEADSYQENLRKEIALHGKVGEVAKLRYALERGDLGELTAEQEKSLLADAEALDAKEAAAEATKKAETAAKQQAQTQAQQYKQQESYVAGLEKQAATLGLTAAQVRAYELAEKSLSGALNDRAQAALAVLAAQEKQQQADRNASTNAGLQADYLRANGQPAEAAMLEIETRFAQLRKQFVKDGNDAGLAMIDRLIPVEQAKAKLDGLQGEIDQAFERQSRGEQSIDTQVNAGLFTEMEGRQKLLDLHRQTADVIERYLPELEQMAQQPGPLGEQAAAEVGRVRNALVEARSAATEFKRTLEDGLSSGIQDAVQGLADGTLNLRDAVTSLVSSVADAMLQLATQRLAEQATAGIMGLLGGQQSDSSLTTGATAVAGSAAAMSAAGGSLVTGAAAVQSAAASLAAANLTGATQSGGSGASGASGTSGVAGAISTASSQGAAEMGSSITAASETGSGTFSSALDSVFSGGADLFGSLFDSLGGLFSGGGGDSIFGGILGGIGGLFGGSSVAAATGGHVTGPGTTTSDSIPAMLSNWEYVTRAAVVQQPGALAFLDSFNRHGMAALDDYARRVRHATGGLAGVPAPALPAPSLGTTRLAEPAKALSTTVKNAINLNLVDSPERIASILNTPPGVEAVTVMLSNDPAKFRSILGI</sequence>
<feature type="region of interest" description="Disordered" evidence="2">
    <location>
        <begin position="212"/>
        <end position="243"/>
    </location>
</feature>
<protein>
    <submittedName>
        <fullName evidence="4">Prophage tail length tape measure protein</fullName>
    </submittedName>
</protein>
<feature type="region of interest" description="Disordered" evidence="2">
    <location>
        <begin position="619"/>
        <end position="638"/>
    </location>
</feature>
<accession>A0A1I3ZMA4</accession>
<dbReference type="Pfam" id="PF06791">
    <property type="entry name" value="TMP_2"/>
    <property type="match status" value="1"/>
</dbReference>
<feature type="coiled-coil region" evidence="1">
    <location>
        <begin position="13"/>
        <end position="71"/>
    </location>
</feature>
<evidence type="ECO:0000256" key="2">
    <source>
        <dbReference type="SAM" id="MobiDB-lite"/>
    </source>
</evidence>
<keyword evidence="1" id="KW-0175">Coiled coil</keyword>
<dbReference type="EMBL" id="FOSX01000006">
    <property type="protein sequence ID" value="SFK45198.1"/>
    <property type="molecule type" value="Genomic_DNA"/>
</dbReference>
<gene>
    <name evidence="4" type="ORF">SAMN04244574_00662</name>
</gene>
<feature type="coiled-coil region" evidence="1">
    <location>
        <begin position="748"/>
        <end position="780"/>
    </location>
</feature>
<feature type="domain" description="Bacteriophage tail tape measure N-terminal" evidence="3">
    <location>
        <begin position="306"/>
        <end position="508"/>
    </location>
</feature>
<evidence type="ECO:0000313" key="5">
    <source>
        <dbReference type="Proteomes" id="UP000199579"/>
    </source>
</evidence>
<organism evidence="4 5">
    <name type="scientific">Azotobacter beijerinckii</name>
    <dbReference type="NCBI Taxonomy" id="170623"/>
    <lineage>
        <taxon>Bacteria</taxon>
        <taxon>Pseudomonadati</taxon>
        <taxon>Pseudomonadota</taxon>
        <taxon>Gammaproteobacteria</taxon>
        <taxon>Pseudomonadales</taxon>
        <taxon>Pseudomonadaceae</taxon>
        <taxon>Azotobacter</taxon>
    </lineage>
</organism>
<reference evidence="4 5" key="1">
    <citation type="submission" date="2016-10" db="EMBL/GenBank/DDBJ databases">
        <authorList>
            <person name="de Groot N.N."/>
        </authorList>
    </citation>
    <scope>NUCLEOTIDE SEQUENCE [LARGE SCALE GENOMIC DNA]</scope>
    <source>
        <strain evidence="4 5">DSM 381</strain>
    </source>
</reference>
<evidence type="ECO:0000313" key="4">
    <source>
        <dbReference type="EMBL" id="SFK45198.1"/>
    </source>
</evidence>
<dbReference type="RefSeq" id="WP_090935806.1">
    <property type="nucleotide sequence ID" value="NZ_FOSX01000006.1"/>
</dbReference>
<feature type="compositionally biased region" description="Low complexity" evidence="2">
    <location>
        <begin position="212"/>
        <end position="241"/>
    </location>
</feature>
<dbReference type="Proteomes" id="UP000199579">
    <property type="component" value="Unassembled WGS sequence"/>
</dbReference>